<dbReference type="PROSITE" id="PS50956">
    <property type="entry name" value="HTH_ASNC_2"/>
    <property type="match status" value="1"/>
</dbReference>
<dbReference type="GO" id="GO:0005829">
    <property type="term" value="C:cytosol"/>
    <property type="evidence" value="ECO:0007669"/>
    <property type="project" value="TreeGrafter"/>
</dbReference>
<name>A0A2T7UDF0_9BURK</name>
<dbReference type="InterPro" id="IPR019887">
    <property type="entry name" value="Tscrpt_reg_AsnC/Lrp_C"/>
</dbReference>
<dbReference type="InterPro" id="IPR011008">
    <property type="entry name" value="Dimeric_a/b-barrel"/>
</dbReference>
<accession>A0A2T7UDF0</accession>
<dbReference type="GO" id="GO:0043200">
    <property type="term" value="P:response to amino acid"/>
    <property type="evidence" value="ECO:0007669"/>
    <property type="project" value="TreeGrafter"/>
</dbReference>
<reference evidence="5" key="1">
    <citation type="submission" date="2017-04" db="EMBL/GenBank/DDBJ databases">
        <title>Unexpected and diverse lifestyles within the genus Limnohabitans.</title>
        <authorList>
            <person name="Kasalicky V."/>
            <person name="Mehrshad M."/>
            <person name="Andrei S.-A."/>
            <person name="Salcher M."/>
            <person name="Kratochvilova H."/>
            <person name="Simek K."/>
            <person name="Ghai R."/>
        </authorList>
    </citation>
    <scope>NUCLEOTIDE SEQUENCE [LARGE SCALE GENOMIC DNA]</scope>
    <source>
        <strain evidence="5">II-D5</strain>
    </source>
</reference>
<evidence type="ECO:0000259" key="4">
    <source>
        <dbReference type="PROSITE" id="PS50956"/>
    </source>
</evidence>
<dbReference type="PROSITE" id="PS00519">
    <property type="entry name" value="HTH_ASNC_1"/>
    <property type="match status" value="1"/>
</dbReference>
<dbReference type="AlphaFoldDB" id="A0A2T7UDF0"/>
<sequence length="151" mass="17076">MKDVYSLKILEALQLDSRMTVQQISERVGLSPTPCWKRIKEMETQGVITGYTVQVDRKKVGLNLMVMAEINLTQHTEKTVAEFEAAVQATPHIVHCYSTTGQSDYVLTIMAQDIEAYEHFLMKTLFKLPAVAHVRSSIVLRDIKQVSVLPL</sequence>
<dbReference type="CDD" id="cd00090">
    <property type="entry name" value="HTH_ARSR"/>
    <property type="match status" value="1"/>
</dbReference>
<dbReference type="PRINTS" id="PR00033">
    <property type="entry name" value="HTHASNC"/>
</dbReference>
<organism evidence="5 6">
    <name type="scientific">Limnohabitans planktonicus II-D5</name>
    <dbReference type="NCBI Taxonomy" id="1293045"/>
    <lineage>
        <taxon>Bacteria</taxon>
        <taxon>Pseudomonadati</taxon>
        <taxon>Pseudomonadota</taxon>
        <taxon>Betaproteobacteria</taxon>
        <taxon>Burkholderiales</taxon>
        <taxon>Comamonadaceae</taxon>
        <taxon>Limnohabitans</taxon>
    </lineage>
</organism>
<dbReference type="Gene3D" id="3.30.70.920">
    <property type="match status" value="1"/>
</dbReference>
<dbReference type="PANTHER" id="PTHR30154">
    <property type="entry name" value="LEUCINE-RESPONSIVE REGULATORY PROTEIN"/>
    <property type="match status" value="1"/>
</dbReference>
<dbReference type="PANTHER" id="PTHR30154:SF34">
    <property type="entry name" value="TRANSCRIPTIONAL REGULATOR AZLB"/>
    <property type="match status" value="1"/>
</dbReference>
<dbReference type="SUPFAM" id="SSF46785">
    <property type="entry name" value="Winged helix' DNA-binding domain"/>
    <property type="match status" value="1"/>
</dbReference>
<dbReference type="GO" id="GO:0006355">
    <property type="term" value="P:regulation of DNA-templated transcription"/>
    <property type="evidence" value="ECO:0007669"/>
    <property type="project" value="UniProtKB-ARBA"/>
</dbReference>
<evidence type="ECO:0000256" key="2">
    <source>
        <dbReference type="ARBA" id="ARBA00023125"/>
    </source>
</evidence>
<dbReference type="InterPro" id="IPR036390">
    <property type="entry name" value="WH_DNA-bd_sf"/>
</dbReference>
<evidence type="ECO:0000313" key="6">
    <source>
        <dbReference type="Proteomes" id="UP000037507"/>
    </source>
</evidence>
<evidence type="ECO:0000256" key="3">
    <source>
        <dbReference type="ARBA" id="ARBA00023163"/>
    </source>
</evidence>
<dbReference type="InterPro" id="IPR000485">
    <property type="entry name" value="AsnC-type_HTH_dom"/>
</dbReference>
<keyword evidence="1" id="KW-0805">Transcription regulation</keyword>
<dbReference type="STRING" id="1293045.H663_13595"/>
<dbReference type="GO" id="GO:0043565">
    <property type="term" value="F:sequence-specific DNA binding"/>
    <property type="evidence" value="ECO:0007669"/>
    <property type="project" value="InterPro"/>
</dbReference>
<proteinExistence type="predicted"/>
<dbReference type="InterPro" id="IPR019888">
    <property type="entry name" value="Tscrpt_reg_AsnC-like"/>
</dbReference>
<keyword evidence="6" id="KW-1185">Reference proteome</keyword>
<evidence type="ECO:0000313" key="5">
    <source>
        <dbReference type="EMBL" id="PVE42652.1"/>
    </source>
</evidence>
<dbReference type="Gene3D" id="1.10.10.10">
    <property type="entry name" value="Winged helix-like DNA-binding domain superfamily/Winged helix DNA-binding domain"/>
    <property type="match status" value="1"/>
</dbReference>
<keyword evidence="3" id="KW-0804">Transcription</keyword>
<dbReference type="SUPFAM" id="SSF54909">
    <property type="entry name" value="Dimeric alpha+beta barrel"/>
    <property type="match status" value="1"/>
</dbReference>
<dbReference type="Proteomes" id="UP000037507">
    <property type="component" value="Unassembled WGS sequence"/>
</dbReference>
<dbReference type="RefSeq" id="WP_053173994.1">
    <property type="nucleotide sequence ID" value="NZ_LFYT02000012.1"/>
</dbReference>
<dbReference type="SMART" id="SM00344">
    <property type="entry name" value="HTH_ASNC"/>
    <property type="match status" value="1"/>
</dbReference>
<gene>
    <name evidence="5" type="ORF">H663_011195</name>
</gene>
<feature type="domain" description="HTH asnC-type" evidence="4">
    <location>
        <begin position="7"/>
        <end position="63"/>
    </location>
</feature>
<dbReference type="Pfam" id="PF13412">
    <property type="entry name" value="HTH_24"/>
    <property type="match status" value="1"/>
</dbReference>
<keyword evidence="2" id="KW-0238">DNA-binding</keyword>
<dbReference type="InterPro" id="IPR019885">
    <property type="entry name" value="Tscrpt_reg_HTH_AsnC-type_CS"/>
</dbReference>
<protein>
    <submittedName>
        <fullName evidence="5">AsnC family transcriptional regulator</fullName>
    </submittedName>
</protein>
<dbReference type="InterPro" id="IPR011991">
    <property type="entry name" value="ArsR-like_HTH"/>
</dbReference>
<dbReference type="EMBL" id="LFYT02000012">
    <property type="protein sequence ID" value="PVE42652.1"/>
    <property type="molecule type" value="Genomic_DNA"/>
</dbReference>
<evidence type="ECO:0000256" key="1">
    <source>
        <dbReference type="ARBA" id="ARBA00023015"/>
    </source>
</evidence>
<dbReference type="Pfam" id="PF01037">
    <property type="entry name" value="AsnC_trans_reg"/>
    <property type="match status" value="1"/>
</dbReference>
<comment type="caution">
    <text evidence="5">The sequence shown here is derived from an EMBL/GenBank/DDBJ whole genome shotgun (WGS) entry which is preliminary data.</text>
</comment>
<dbReference type="InterPro" id="IPR036388">
    <property type="entry name" value="WH-like_DNA-bd_sf"/>
</dbReference>
<dbReference type="OrthoDB" id="8526125at2"/>